<dbReference type="FunFam" id="1.10.238.10:FF:000251">
    <property type="entry name" value="Calmodulin-related protein 97A"/>
    <property type="match status" value="1"/>
</dbReference>
<dbReference type="Gramene" id="KQJ89557">
    <property type="protein sequence ID" value="KQJ89557"/>
    <property type="gene ID" value="BRADI_4g26400v3"/>
</dbReference>
<reference evidence="8 9" key="1">
    <citation type="journal article" date="2010" name="Nature">
        <title>Genome sequencing and analysis of the model grass Brachypodium distachyon.</title>
        <authorList>
            <consortium name="International Brachypodium Initiative"/>
        </authorList>
    </citation>
    <scope>NUCLEOTIDE SEQUENCE [LARGE SCALE GENOMIC DNA]</scope>
    <source>
        <strain evidence="8">Bd21</strain>
        <strain evidence="9">cv. Bd21</strain>
    </source>
</reference>
<evidence type="ECO:0000256" key="5">
    <source>
        <dbReference type="ARBA" id="ARBA00022837"/>
    </source>
</evidence>
<evidence type="ECO:0000256" key="4">
    <source>
        <dbReference type="ARBA" id="ARBA00022737"/>
    </source>
</evidence>
<evidence type="ECO:0000313" key="9">
    <source>
        <dbReference type="EnsemblPlants" id="KQJ89557"/>
    </source>
</evidence>
<evidence type="ECO:0000259" key="7">
    <source>
        <dbReference type="PROSITE" id="PS50222"/>
    </source>
</evidence>
<comment type="function">
    <text evidence="1">Potential calcium sensor.</text>
</comment>
<evidence type="ECO:0000256" key="2">
    <source>
        <dbReference type="ARBA" id="ARBA00009763"/>
    </source>
</evidence>
<dbReference type="InterPro" id="IPR002048">
    <property type="entry name" value="EF_hand_dom"/>
</dbReference>
<dbReference type="EnsemblPlants" id="KQJ89557">
    <property type="protein sequence ID" value="KQJ89557"/>
    <property type="gene ID" value="BRADI_4g26400v3"/>
</dbReference>
<keyword evidence="5" id="KW-0106">Calcium</keyword>
<evidence type="ECO:0000256" key="1">
    <source>
        <dbReference type="ARBA" id="ARBA00003291"/>
    </source>
</evidence>
<dbReference type="AlphaFoldDB" id="A0A0Q3LAM8"/>
<dbReference type="Pfam" id="PF13499">
    <property type="entry name" value="EF-hand_7"/>
    <property type="match status" value="2"/>
</dbReference>
<dbReference type="CDD" id="cd00051">
    <property type="entry name" value="EFh"/>
    <property type="match status" value="2"/>
</dbReference>
<feature type="domain" description="EF-hand" evidence="7">
    <location>
        <begin position="7"/>
        <end position="42"/>
    </location>
</feature>
<proteinExistence type="inferred from homology"/>
<keyword evidence="4" id="KW-0677">Repeat</keyword>
<dbReference type="FunFam" id="1.10.238.10:FF:000034">
    <property type="entry name" value="Calmodulin"/>
    <property type="match status" value="1"/>
</dbReference>
<reference evidence="8" key="2">
    <citation type="submission" date="2017-06" db="EMBL/GenBank/DDBJ databases">
        <title>WGS assembly of Brachypodium distachyon.</title>
        <authorList>
            <consortium name="The International Brachypodium Initiative"/>
            <person name="Lucas S."/>
            <person name="Harmon-Smith M."/>
            <person name="Lail K."/>
            <person name="Tice H."/>
            <person name="Grimwood J."/>
            <person name="Bruce D."/>
            <person name="Barry K."/>
            <person name="Shu S."/>
            <person name="Lindquist E."/>
            <person name="Wang M."/>
            <person name="Pitluck S."/>
            <person name="Vogel J.P."/>
            <person name="Garvin D.F."/>
            <person name="Mockler T.C."/>
            <person name="Schmutz J."/>
            <person name="Rokhsar D."/>
            <person name="Bevan M.W."/>
        </authorList>
    </citation>
    <scope>NUCLEOTIDE SEQUENCE</scope>
    <source>
        <strain evidence="8">Bd21</strain>
    </source>
</reference>
<dbReference type="PROSITE" id="PS50222">
    <property type="entry name" value="EF_HAND_2"/>
    <property type="match status" value="4"/>
</dbReference>
<comment type="similarity">
    <text evidence="2">Belongs to the calmodulin family.</text>
</comment>
<feature type="region of interest" description="Disordered" evidence="6">
    <location>
        <begin position="210"/>
        <end position="255"/>
    </location>
</feature>
<dbReference type="InterPro" id="IPR050230">
    <property type="entry name" value="CALM/Myosin/TropC-like"/>
</dbReference>
<feature type="compositionally biased region" description="Basic and acidic residues" evidence="6">
    <location>
        <begin position="210"/>
        <end position="243"/>
    </location>
</feature>
<evidence type="ECO:0000313" key="8">
    <source>
        <dbReference type="EMBL" id="KQJ89557.1"/>
    </source>
</evidence>
<dbReference type="InterPro" id="IPR018247">
    <property type="entry name" value="EF_Hand_1_Ca_BS"/>
</dbReference>
<dbReference type="Gene3D" id="1.10.238.10">
    <property type="entry name" value="EF-hand"/>
    <property type="match status" value="2"/>
</dbReference>
<dbReference type="Proteomes" id="UP000008810">
    <property type="component" value="Chromosome 4"/>
</dbReference>
<feature type="domain" description="EF-hand" evidence="7">
    <location>
        <begin position="78"/>
        <end position="113"/>
    </location>
</feature>
<dbReference type="EMBL" id="CM000883">
    <property type="protein sequence ID" value="KQJ89557.1"/>
    <property type="molecule type" value="Genomic_DNA"/>
</dbReference>
<dbReference type="PANTHER" id="PTHR23048:SF54">
    <property type="entry name" value="EF-HAND DOMAIN-CONTAINING PROTEIN"/>
    <property type="match status" value="1"/>
</dbReference>
<feature type="domain" description="EF-hand" evidence="7">
    <location>
        <begin position="114"/>
        <end position="149"/>
    </location>
</feature>
<protein>
    <recommendedName>
        <fullName evidence="7">EF-hand domain-containing protein</fullName>
    </recommendedName>
</protein>
<dbReference type="PANTHER" id="PTHR23048">
    <property type="entry name" value="MYOSIN LIGHT CHAIN 1, 3"/>
    <property type="match status" value="1"/>
</dbReference>
<evidence type="ECO:0000256" key="6">
    <source>
        <dbReference type="SAM" id="MobiDB-lite"/>
    </source>
</evidence>
<evidence type="ECO:0000313" key="10">
    <source>
        <dbReference type="Proteomes" id="UP000008810"/>
    </source>
</evidence>
<name>A0A0Q3LAM8_BRADI</name>
<keyword evidence="3" id="KW-0479">Metal-binding</keyword>
<dbReference type="RefSeq" id="XP_010237972.1">
    <property type="nucleotide sequence ID" value="XM_010239670.3"/>
</dbReference>
<dbReference type="GO" id="GO:0030234">
    <property type="term" value="F:enzyme regulator activity"/>
    <property type="evidence" value="ECO:0000318"/>
    <property type="project" value="GO_Central"/>
</dbReference>
<dbReference type="GO" id="GO:0005737">
    <property type="term" value="C:cytoplasm"/>
    <property type="evidence" value="ECO:0000318"/>
    <property type="project" value="GO_Central"/>
</dbReference>
<dbReference type="SMART" id="SM00054">
    <property type="entry name" value="EFh"/>
    <property type="match status" value="4"/>
</dbReference>
<accession>A0A0Q3LAM8</accession>
<dbReference type="PROSITE" id="PS00018">
    <property type="entry name" value="EF_HAND_1"/>
    <property type="match status" value="3"/>
</dbReference>
<dbReference type="GO" id="GO:0005509">
    <property type="term" value="F:calcium ion binding"/>
    <property type="evidence" value="ECO:0000318"/>
    <property type="project" value="GO_Central"/>
</dbReference>
<feature type="domain" description="EF-hand" evidence="7">
    <location>
        <begin position="43"/>
        <end position="77"/>
    </location>
</feature>
<gene>
    <name evidence="9" type="primary">LOC100833425</name>
    <name evidence="8" type="ORF">BRADI_4g26400v3</name>
</gene>
<dbReference type="STRING" id="15368.A0A0Q3LAM8"/>
<dbReference type="InterPro" id="IPR011992">
    <property type="entry name" value="EF-hand-dom_pair"/>
</dbReference>
<dbReference type="GeneID" id="100833425"/>
<sequence>MDELSQEQLDEFRAAFSLFDRDGDGTITLEELGTVMRSLGQRPTEAELRDMIAEVDADGNGAVDFAEFLALVDRKLLDAEDDLRDAFRVFDADGNGFISLDELRRVMLDLGERLSDEELAQMLLEADGDGDGQINYSEFAKLMMSKLELAGSKPMVPPLFKNGIRVCRYLLAFRILQVGRNVVRRRYRSGPMDWMSGPILKVMSGPFEKVLTRPTEKERSGPLEEEKEKEKSGPLEEKSAGGDHRRRCGTSCTIL</sequence>
<dbReference type="SUPFAM" id="SSF47473">
    <property type="entry name" value="EF-hand"/>
    <property type="match status" value="1"/>
</dbReference>
<keyword evidence="10" id="KW-1185">Reference proteome</keyword>
<dbReference type="OrthoDB" id="429467at2759"/>
<reference evidence="9" key="3">
    <citation type="submission" date="2018-08" db="UniProtKB">
        <authorList>
            <consortium name="EnsemblPlants"/>
        </authorList>
    </citation>
    <scope>IDENTIFICATION</scope>
    <source>
        <strain evidence="9">cv. Bd21</strain>
    </source>
</reference>
<dbReference type="ExpressionAtlas" id="A0A0Q3LAM8">
    <property type="expression patterns" value="baseline"/>
</dbReference>
<organism evidence="8">
    <name type="scientific">Brachypodium distachyon</name>
    <name type="common">Purple false brome</name>
    <name type="synonym">Trachynia distachya</name>
    <dbReference type="NCBI Taxonomy" id="15368"/>
    <lineage>
        <taxon>Eukaryota</taxon>
        <taxon>Viridiplantae</taxon>
        <taxon>Streptophyta</taxon>
        <taxon>Embryophyta</taxon>
        <taxon>Tracheophyta</taxon>
        <taxon>Spermatophyta</taxon>
        <taxon>Magnoliopsida</taxon>
        <taxon>Liliopsida</taxon>
        <taxon>Poales</taxon>
        <taxon>Poaceae</taxon>
        <taxon>BOP clade</taxon>
        <taxon>Pooideae</taxon>
        <taxon>Stipodae</taxon>
        <taxon>Brachypodieae</taxon>
        <taxon>Brachypodium</taxon>
    </lineage>
</organism>
<evidence type="ECO:0000256" key="3">
    <source>
        <dbReference type="ARBA" id="ARBA00022723"/>
    </source>
</evidence>